<name>A0A369BT05_9GAMM</name>
<keyword evidence="3" id="KW-1185">Reference proteome</keyword>
<feature type="region of interest" description="Disordered" evidence="1">
    <location>
        <begin position="1"/>
        <end position="21"/>
    </location>
</feature>
<reference evidence="2 3" key="1">
    <citation type="submission" date="2018-07" db="EMBL/GenBank/DDBJ databases">
        <title>Genomic Encyclopedia of Type Strains, Phase IV (KMG-IV): sequencing the most valuable type-strain genomes for metagenomic binning, comparative biology and taxonomic classification.</title>
        <authorList>
            <person name="Goeker M."/>
        </authorList>
    </citation>
    <scope>NUCLEOTIDE SEQUENCE [LARGE SCALE GENOMIC DNA]</scope>
    <source>
        <strain evidence="2 3">DSM 26407</strain>
    </source>
</reference>
<accession>A0A369BT05</accession>
<evidence type="ECO:0000313" key="3">
    <source>
        <dbReference type="Proteomes" id="UP000252707"/>
    </source>
</evidence>
<organism evidence="2 3">
    <name type="scientific">Thioalbus denitrificans</name>
    <dbReference type="NCBI Taxonomy" id="547122"/>
    <lineage>
        <taxon>Bacteria</taxon>
        <taxon>Pseudomonadati</taxon>
        <taxon>Pseudomonadota</taxon>
        <taxon>Gammaproteobacteria</taxon>
        <taxon>Chromatiales</taxon>
        <taxon>Ectothiorhodospiraceae</taxon>
        <taxon>Thioalbus</taxon>
    </lineage>
</organism>
<dbReference type="SUPFAM" id="SSF48576">
    <property type="entry name" value="Terpenoid synthases"/>
    <property type="match status" value="1"/>
</dbReference>
<dbReference type="InterPro" id="IPR008949">
    <property type="entry name" value="Isoprenoid_synthase_dom_sf"/>
</dbReference>
<dbReference type="GO" id="GO:0016765">
    <property type="term" value="F:transferase activity, transferring alkyl or aryl (other than methyl) groups"/>
    <property type="evidence" value="ECO:0007669"/>
    <property type="project" value="UniProtKB-ARBA"/>
</dbReference>
<evidence type="ECO:0000256" key="1">
    <source>
        <dbReference type="SAM" id="MobiDB-lite"/>
    </source>
</evidence>
<dbReference type="PANTHER" id="PTHR31480">
    <property type="entry name" value="BIFUNCTIONAL LYCOPENE CYCLASE/PHYTOENE SYNTHASE"/>
    <property type="match status" value="1"/>
</dbReference>
<dbReference type="Pfam" id="PF00494">
    <property type="entry name" value="SQS_PSY"/>
    <property type="match status" value="1"/>
</dbReference>
<gene>
    <name evidence="2" type="ORF">DFQ59_11511</name>
</gene>
<evidence type="ECO:0000313" key="2">
    <source>
        <dbReference type="EMBL" id="RCX24792.1"/>
    </source>
</evidence>
<keyword evidence="2" id="KW-0808">Transferase</keyword>
<dbReference type="EMBL" id="QPJY01000015">
    <property type="protein sequence ID" value="RCX24792.1"/>
    <property type="molecule type" value="Genomic_DNA"/>
</dbReference>
<protein>
    <submittedName>
        <fullName evidence="2">Farnesyl-diphosphate farnesyltransferase</fullName>
    </submittedName>
</protein>
<dbReference type="AlphaFoldDB" id="A0A369BT05"/>
<dbReference type="RefSeq" id="WP_170142215.1">
    <property type="nucleotide sequence ID" value="NZ_QPJY01000015.1"/>
</dbReference>
<dbReference type="Gene3D" id="1.10.600.10">
    <property type="entry name" value="Farnesyl Diphosphate Synthase"/>
    <property type="match status" value="1"/>
</dbReference>
<dbReference type="InterPro" id="IPR002060">
    <property type="entry name" value="Squ/phyt_synthse"/>
</dbReference>
<comment type="caution">
    <text evidence="2">The sequence shown here is derived from an EMBL/GenBank/DDBJ whole genome shotgun (WGS) entry which is preliminary data.</text>
</comment>
<proteinExistence type="predicted"/>
<sequence>MQQTEQSPTLPRVPEETAPPRGSTLYYALRFSPPEARPWLHQLHRLGREVQEIPGMVSEPGIARLKLQWWEEELERLFAGTPRHPLTRALLPAVEQWSLPREEFQGLVMATRDELDRGGYPDFPLQLENALQGSGSLARLLARTLGCREPATLAAAGRLGAVDQLGRQLRDAMPRARAGRLPLPAETLQAAGANAEDLVHGRPTPALRLALGRQAGRIRSLHTGTLESLAPESRSALTHLRVLTALRLALVDTLEQDEFRDLGCRVSLTPLRKLWIAWRSAR</sequence>
<dbReference type="Proteomes" id="UP000252707">
    <property type="component" value="Unassembled WGS sequence"/>
</dbReference>